<feature type="transmembrane region" description="Helical" evidence="1">
    <location>
        <begin position="71"/>
        <end position="93"/>
    </location>
</feature>
<accession>A0ABV7GX80</accession>
<keyword evidence="1" id="KW-0812">Transmembrane</keyword>
<dbReference type="RefSeq" id="WP_377300564.1">
    <property type="nucleotide sequence ID" value="NZ_CP180191.1"/>
</dbReference>
<feature type="transmembrane region" description="Helical" evidence="1">
    <location>
        <begin position="41"/>
        <end position="59"/>
    </location>
</feature>
<dbReference type="EMBL" id="JBHRTI010000003">
    <property type="protein sequence ID" value="MFC3146284.1"/>
    <property type="molecule type" value="Genomic_DNA"/>
</dbReference>
<evidence type="ECO:0000256" key="1">
    <source>
        <dbReference type="SAM" id="Phobius"/>
    </source>
</evidence>
<reference evidence="3" key="1">
    <citation type="journal article" date="2019" name="Int. J. Syst. Evol. Microbiol.">
        <title>The Global Catalogue of Microorganisms (GCM) 10K type strain sequencing project: providing services to taxonomists for standard genome sequencing and annotation.</title>
        <authorList>
            <consortium name="The Broad Institute Genomics Platform"/>
            <consortium name="The Broad Institute Genome Sequencing Center for Infectious Disease"/>
            <person name="Wu L."/>
            <person name="Ma J."/>
        </authorList>
    </citation>
    <scope>NUCLEOTIDE SEQUENCE [LARGE SCALE GENOMIC DNA]</scope>
    <source>
        <strain evidence="3">KCTC 52168</strain>
    </source>
</reference>
<gene>
    <name evidence="2" type="ORF">ACFOEN_01360</name>
</gene>
<keyword evidence="3" id="KW-1185">Reference proteome</keyword>
<protein>
    <submittedName>
        <fullName evidence="2">Uncharacterized protein</fullName>
    </submittedName>
</protein>
<name>A0ABV7GX80_9BURK</name>
<comment type="caution">
    <text evidence="2">The sequence shown here is derived from an EMBL/GenBank/DDBJ whole genome shotgun (WGS) entry which is preliminary data.</text>
</comment>
<feature type="transmembrane region" description="Helical" evidence="1">
    <location>
        <begin position="99"/>
        <end position="118"/>
    </location>
</feature>
<dbReference type="Proteomes" id="UP001595556">
    <property type="component" value="Unassembled WGS sequence"/>
</dbReference>
<proteinExistence type="predicted"/>
<organism evidence="2 3">
    <name type="scientific">Piscinibacterium candidicorallinum</name>
    <dbReference type="NCBI Taxonomy" id="1793872"/>
    <lineage>
        <taxon>Bacteria</taxon>
        <taxon>Pseudomonadati</taxon>
        <taxon>Pseudomonadota</taxon>
        <taxon>Betaproteobacteria</taxon>
        <taxon>Burkholderiales</taxon>
        <taxon>Piscinibacterium</taxon>
    </lineage>
</organism>
<keyword evidence="1" id="KW-1133">Transmembrane helix</keyword>
<evidence type="ECO:0000313" key="2">
    <source>
        <dbReference type="EMBL" id="MFC3146284.1"/>
    </source>
</evidence>
<evidence type="ECO:0000313" key="3">
    <source>
        <dbReference type="Proteomes" id="UP001595556"/>
    </source>
</evidence>
<sequence>MGLFAFASGAWLAMALAAILSVVLGRGPEHEWGGWGSMQTLWWVALAPAFLGMVGFTIGANAARVYPTTRWCLVLGMVCGLLACAMGWGANLLSAKISIGWFVIGAVPVLAFLAPRVFGRFAPAQPESPDV</sequence>
<keyword evidence="1" id="KW-0472">Membrane</keyword>